<dbReference type="Gene3D" id="3.30.260.10">
    <property type="entry name" value="TCP-1-like chaperonin intermediate domain"/>
    <property type="match status" value="1"/>
</dbReference>
<dbReference type="InterPro" id="IPR002423">
    <property type="entry name" value="Cpn60/GroEL/TCP-1"/>
</dbReference>
<dbReference type="Proteomes" id="UP000717585">
    <property type="component" value="Unassembled WGS sequence"/>
</dbReference>
<dbReference type="InterPro" id="IPR017998">
    <property type="entry name" value="Chaperone_TCP-1"/>
</dbReference>
<reference evidence="11" key="1">
    <citation type="submission" date="2021-05" db="EMBL/GenBank/DDBJ databases">
        <title>A free-living protist that lacks canonical eukaryotic 1 DNA replication and segregation systems.</title>
        <authorList>
            <person name="Salas-Leiva D.E."/>
            <person name="Tromer E.C."/>
            <person name="Curtis B.A."/>
            <person name="Jerlstrom-Hultqvist J."/>
            <person name="Kolisko M."/>
            <person name="Yi Z."/>
            <person name="Salas-Leiva J.S."/>
            <person name="Gallot-Lavallee L."/>
            <person name="Kops G.J.P.L."/>
            <person name="Archibald J.M."/>
            <person name="Simpson A.G.B."/>
            <person name="Roger A.J."/>
        </authorList>
    </citation>
    <scope>NUCLEOTIDE SEQUENCE</scope>
    <source>
        <strain evidence="11">BICM</strain>
    </source>
</reference>
<dbReference type="AlphaFoldDB" id="A0A8J6AX26"/>
<dbReference type="Gene3D" id="1.10.560.10">
    <property type="entry name" value="GroEL-like equatorial domain"/>
    <property type="match status" value="1"/>
</dbReference>
<dbReference type="Gene3D" id="3.50.7.10">
    <property type="entry name" value="GroEL"/>
    <property type="match status" value="1"/>
</dbReference>
<sequence>MENVIVLNSSAMRQKNNGNIQAAKAVADVIRTTLGPSAALKMILDPMGGIVMTNDGNAILREIDVSHPAAKLMLEISRSQDDSAGDGTTAVIILAGEALAVSRRLLEVDHLHPTTVISGYYKALEEAVAHTKTLTKTIDTTDDDEIRTVIKSTVGTKFVKSWSDLVCNLALKAVRTVAITKEGQATPEIDIKRYAKVEKIPGGAVEDCQVLNGVMINKDVVHAGMDRFKRDARVVLLDSSFEYKKAESTLEIDVSKGEDYTKFLKLEREWVQKQCSAILAVNPSVVITEKGLDDEAQEIFARHGVSCIRRLRKTDLHRVARVTGATVVHRMEDIKASDVGTASTFEIKKIGDEYFTFITQDEDVPVQPKACSILLRGASKDVLNEIERNLADAMNVARNIIIDPRLLPGGGAYEMALATHLAKCSQKITGLEQKAYAALASSFEVIPRTLAQNCGAEVIRVVTELRSMHNKPGMETWGVDGYTGKLQDMAVANIWDPMSVRLQCVKTAVENATHLLRIDDVISGTTPSAGRGQRAAQEQAAGMDTQGMDVRGMNTL</sequence>
<dbReference type="FunFam" id="1.10.560.10:FF:000085">
    <property type="entry name" value="T-complex protein 1 subunit gamma"/>
    <property type="match status" value="1"/>
</dbReference>
<dbReference type="PANTHER" id="PTHR11353">
    <property type="entry name" value="CHAPERONIN"/>
    <property type="match status" value="1"/>
</dbReference>
<dbReference type="NCBIfam" id="TIGR02344">
    <property type="entry name" value="chap_CCT_gamma"/>
    <property type="match status" value="1"/>
</dbReference>
<dbReference type="PROSITE" id="PS00751">
    <property type="entry name" value="TCP1_2"/>
    <property type="match status" value="1"/>
</dbReference>
<dbReference type="GO" id="GO:0140662">
    <property type="term" value="F:ATP-dependent protein folding chaperone"/>
    <property type="evidence" value="ECO:0007669"/>
    <property type="project" value="InterPro"/>
</dbReference>
<gene>
    <name evidence="11" type="ORF">J8273_3627</name>
</gene>
<keyword evidence="7 8" id="KW-0143">Chaperone</keyword>
<feature type="compositionally biased region" description="Low complexity" evidence="10">
    <location>
        <begin position="529"/>
        <end position="542"/>
    </location>
</feature>
<dbReference type="GO" id="GO:0005832">
    <property type="term" value="C:chaperonin-containing T-complex"/>
    <property type="evidence" value="ECO:0007669"/>
    <property type="project" value="UniProtKB-ARBA"/>
</dbReference>
<evidence type="ECO:0000256" key="4">
    <source>
        <dbReference type="ARBA" id="ARBA00022490"/>
    </source>
</evidence>
<dbReference type="GO" id="GO:0016887">
    <property type="term" value="F:ATP hydrolysis activity"/>
    <property type="evidence" value="ECO:0007669"/>
    <property type="project" value="InterPro"/>
</dbReference>
<organism evidence="11 12">
    <name type="scientific">Carpediemonas membranifera</name>
    <dbReference type="NCBI Taxonomy" id="201153"/>
    <lineage>
        <taxon>Eukaryota</taxon>
        <taxon>Metamonada</taxon>
        <taxon>Carpediemonas-like organisms</taxon>
        <taxon>Carpediemonas</taxon>
    </lineage>
</organism>
<keyword evidence="4" id="KW-0963">Cytoplasm</keyword>
<evidence type="ECO:0000256" key="7">
    <source>
        <dbReference type="ARBA" id="ARBA00023186"/>
    </source>
</evidence>
<dbReference type="SUPFAM" id="SSF52029">
    <property type="entry name" value="GroEL apical domain-like"/>
    <property type="match status" value="1"/>
</dbReference>
<comment type="similarity">
    <text evidence="2 8">Belongs to the TCP-1 chaperonin family.</text>
</comment>
<dbReference type="InterPro" id="IPR012719">
    <property type="entry name" value="Chap_CCT_gamma"/>
</dbReference>
<accession>A0A8J6AX26</accession>
<keyword evidence="6 8" id="KW-0067">ATP-binding</keyword>
<dbReference type="EMBL" id="JAHDYR010000013">
    <property type="protein sequence ID" value="KAG9394655.1"/>
    <property type="molecule type" value="Genomic_DNA"/>
</dbReference>
<evidence type="ECO:0000256" key="2">
    <source>
        <dbReference type="ARBA" id="ARBA00008020"/>
    </source>
</evidence>
<dbReference type="NCBIfam" id="NF041082">
    <property type="entry name" value="thermosome_alpha"/>
    <property type="match status" value="1"/>
</dbReference>
<feature type="region of interest" description="Disordered" evidence="10">
    <location>
        <begin position="526"/>
        <end position="556"/>
    </location>
</feature>
<evidence type="ECO:0000256" key="5">
    <source>
        <dbReference type="ARBA" id="ARBA00022741"/>
    </source>
</evidence>
<dbReference type="SUPFAM" id="SSF48592">
    <property type="entry name" value="GroEL equatorial domain-like"/>
    <property type="match status" value="1"/>
</dbReference>
<dbReference type="InterPro" id="IPR002194">
    <property type="entry name" value="Chaperonin_TCP-1_CS"/>
</dbReference>
<dbReference type="GO" id="GO:0051082">
    <property type="term" value="F:unfolded protein binding"/>
    <property type="evidence" value="ECO:0007669"/>
    <property type="project" value="InterPro"/>
</dbReference>
<evidence type="ECO:0000256" key="10">
    <source>
        <dbReference type="SAM" id="MobiDB-lite"/>
    </source>
</evidence>
<dbReference type="SUPFAM" id="SSF54849">
    <property type="entry name" value="GroEL-intermediate domain like"/>
    <property type="match status" value="1"/>
</dbReference>
<evidence type="ECO:0000256" key="8">
    <source>
        <dbReference type="RuleBase" id="RU004187"/>
    </source>
</evidence>
<evidence type="ECO:0000256" key="9">
    <source>
        <dbReference type="RuleBase" id="RU004191"/>
    </source>
</evidence>
<comment type="subcellular location">
    <subcellularLocation>
        <location evidence="1">Cytoplasm</location>
    </subcellularLocation>
</comment>
<keyword evidence="5 8" id="KW-0547">Nucleotide-binding</keyword>
<dbReference type="InterPro" id="IPR027409">
    <property type="entry name" value="GroEL-like_apical_dom_sf"/>
</dbReference>
<dbReference type="InterPro" id="IPR053374">
    <property type="entry name" value="TCP-1_chaperonin"/>
</dbReference>
<dbReference type="GO" id="GO:0005524">
    <property type="term" value="F:ATP binding"/>
    <property type="evidence" value="ECO:0007669"/>
    <property type="project" value="UniProtKB-KW"/>
</dbReference>
<dbReference type="InterPro" id="IPR027413">
    <property type="entry name" value="GROEL-like_equatorial_sf"/>
</dbReference>
<evidence type="ECO:0000313" key="12">
    <source>
        <dbReference type="Proteomes" id="UP000717585"/>
    </source>
</evidence>
<evidence type="ECO:0000256" key="6">
    <source>
        <dbReference type="ARBA" id="ARBA00022840"/>
    </source>
</evidence>
<dbReference type="InterPro" id="IPR027410">
    <property type="entry name" value="TCP-1-like_intermed_sf"/>
</dbReference>
<comment type="caution">
    <text evidence="11">The sequence shown here is derived from an EMBL/GenBank/DDBJ whole genome shotgun (WGS) entry which is preliminary data.</text>
</comment>
<dbReference type="PROSITE" id="PS00995">
    <property type="entry name" value="TCP1_3"/>
    <property type="match status" value="1"/>
</dbReference>
<dbReference type="InterPro" id="IPR054827">
    <property type="entry name" value="thermosome_alpha"/>
</dbReference>
<keyword evidence="12" id="KW-1185">Reference proteome</keyword>
<dbReference type="NCBIfam" id="NF041083">
    <property type="entry name" value="thermosome_beta"/>
    <property type="match status" value="1"/>
</dbReference>
<evidence type="ECO:0000313" key="11">
    <source>
        <dbReference type="EMBL" id="KAG9394655.1"/>
    </source>
</evidence>
<evidence type="ECO:0000256" key="3">
    <source>
        <dbReference type="ARBA" id="ARBA00017187"/>
    </source>
</evidence>
<proteinExistence type="inferred from homology"/>
<dbReference type="OrthoDB" id="10248520at2759"/>
<evidence type="ECO:0000256" key="1">
    <source>
        <dbReference type="ARBA" id="ARBA00004496"/>
    </source>
</evidence>
<dbReference type="PROSITE" id="PS00750">
    <property type="entry name" value="TCP1_1"/>
    <property type="match status" value="1"/>
</dbReference>
<protein>
    <recommendedName>
        <fullName evidence="3 9">T-complex protein 1 subunit gamma</fullName>
    </recommendedName>
</protein>
<dbReference type="Pfam" id="PF00118">
    <property type="entry name" value="Cpn60_TCP1"/>
    <property type="match status" value="1"/>
</dbReference>
<dbReference type="PRINTS" id="PR00304">
    <property type="entry name" value="TCOMPLEXTCP1"/>
</dbReference>
<name>A0A8J6AX26_9EUKA</name>